<dbReference type="EMBL" id="JABFTP020000021">
    <property type="protein sequence ID" value="KAL3268872.1"/>
    <property type="molecule type" value="Genomic_DNA"/>
</dbReference>
<comment type="caution">
    <text evidence="2">The sequence shown here is derived from an EMBL/GenBank/DDBJ whole genome shotgun (WGS) entry which is preliminary data.</text>
</comment>
<dbReference type="AlphaFoldDB" id="A0ABD2MRD7"/>
<feature type="compositionally biased region" description="Basic and acidic residues" evidence="1">
    <location>
        <begin position="139"/>
        <end position="156"/>
    </location>
</feature>
<gene>
    <name evidence="2" type="ORF">HHI36_007961</name>
</gene>
<organism evidence="2 3">
    <name type="scientific">Cryptolaemus montrouzieri</name>
    <dbReference type="NCBI Taxonomy" id="559131"/>
    <lineage>
        <taxon>Eukaryota</taxon>
        <taxon>Metazoa</taxon>
        <taxon>Ecdysozoa</taxon>
        <taxon>Arthropoda</taxon>
        <taxon>Hexapoda</taxon>
        <taxon>Insecta</taxon>
        <taxon>Pterygota</taxon>
        <taxon>Neoptera</taxon>
        <taxon>Endopterygota</taxon>
        <taxon>Coleoptera</taxon>
        <taxon>Polyphaga</taxon>
        <taxon>Cucujiformia</taxon>
        <taxon>Coccinelloidea</taxon>
        <taxon>Coccinellidae</taxon>
        <taxon>Scymninae</taxon>
        <taxon>Scymnini</taxon>
        <taxon>Cryptolaemus</taxon>
    </lineage>
</organism>
<accession>A0ABD2MRD7</accession>
<reference evidence="2 3" key="1">
    <citation type="journal article" date="2021" name="BMC Biol.">
        <title>Horizontally acquired antibacterial genes associated with adaptive radiation of ladybird beetles.</title>
        <authorList>
            <person name="Li H.S."/>
            <person name="Tang X.F."/>
            <person name="Huang Y.H."/>
            <person name="Xu Z.Y."/>
            <person name="Chen M.L."/>
            <person name="Du X.Y."/>
            <person name="Qiu B.Y."/>
            <person name="Chen P.T."/>
            <person name="Zhang W."/>
            <person name="Slipinski A."/>
            <person name="Escalona H.E."/>
            <person name="Waterhouse R.M."/>
            <person name="Zwick A."/>
            <person name="Pang H."/>
        </authorList>
    </citation>
    <scope>NUCLEOTIDE SEQUENCE [LARGE SCALE GENOMIC DNA]</scope>
    <source>
        <strain evidence="2">SYSU2018</strain>
    </source>
</reference>
<keyword evidence="3" id="KW-1185">Reference proteome</keyword>
<evidence type="ECO:0000313" key="2">
    <source>
        <dbReference type="EMBL" id="KAL3268872.1"/>
    </source>
</evidence>
<evidence type="ECO:0000256" key="1">
    <source>
        <dbReference type="SAM" id="MobiDB-lite"/>
    </source>
</evidence>
<proteinExistence type="predicted"/>
<sequence>MGEFSNPLKLTGDNGAVWKFQTVIILKGFYEIIDGSKEKPTSVGDELTKWLKDDAKAQELLGTRMEQGPLTHILSCDSAKDVELVENCVRKRINSYGEDTKGYRAFIPEKKKVEIHRDVILLPEKKNVTQELEEVFLVPKDEPIVESETEQRHEGENNDSLTENSDSTSEIEASDKDYKDAGSGDSEVNEEIGNRRYNLRRERRPNPTYDDFEMNIDRVLVSGDNEDEPDSNDDAIASSESENWTKAMEEEISALNENDTWSIVKENVLKYKNACN</sequence>
<name>A0ABD2MRD7_9CUCU</name>
<feature type="compositionally biased region" description="Basic and acidic residues" evidence="1">
    <location>
        <begin position="173"/>
        <end position="182"/>
    </location>
</feature>
<evidence type="ECO:0000313" key="3">
    <source>
        <dbReference type="Proteomes" id="UP001516400"/>
    </source>
</evidence>
<feature type="region of interest" description="Disordered" evidence="1">
    <location>
        <begin position="222"/>
        <end position="242"/>
    </location>
</feature>
<feature type="region of interest" description="Disordered" evidence="1">
    <location>
        <begin position="139"/>
        <end position="210"/>
    </location>
</feature>
<feature type="compositionally biased region" description="Polar residues" evidence="1">
    <location>
        <begin position="158"/>
        <end position="171"/>
    </location>
</feature>
<dbReference type="Pfam" id="PF14223">
    <property type="entry name" value="Retrotran_gag_2"/>
    <property type="match status" value="1"/>
</dbReference>
<protein>
    <submittedName>
        <fullName evidence="2">Uncharacterized protein</fullName>
    </submittedName>
</protein>
<dbReference type="Proteomes" id="UP001516400">
    <property type="component" value="Unassembled WGS sequence"/>
</dbReference>
<feature type="compositionally biased region" description="Acidic residues" evidence="1">
    <location>
        <begin position="224"/>
        <end position="233"/>
    </location>
</feature>